<dbReference type="CDD" id="cd10807">
    <property type="entry name" value="YdjC_like_3"/>
    <property type="match status" value="1"/>
</dbReference>
<dbReference type="AlphaFoldDB" id="A0AA91DRD6"/>
<dbReference type="InterPro" id="IPR011330">
    <property type="entry name" value="Glyco_hydro/deAcase_b/a-brl"/>
</dbReference>
<dbReference type="Gene3D" id="3.20.20.370">
    <property type="entry name" value="Glycoside hydrolase/deacetylase"/>
    <property type="match status" value="1"/>
</dbReference>
<dbReference type="GO" id="GO:0005975">
    <property type="term" value="P:carbohydrate metabolic process"/>
    <property type="evidence" value="ECO:0007669"/>
    <property type="project" value="InterPro"/>
</dbReference>
<dbReference type="PANTHER" id="PTHR31609:SF1">
    <property type="entry name" value="CARBOHYDRATE DEACETYLASE"/>
    <property type="match status" value="1"/>
</dbReference>
<proteinExistence type="predicted"/>
<dbReference type="GO" id="GO:0046872">
    <property type="term" value="F:metal ion binding"/>
    <property type="evidence" value="ECO:0007669"/>
    <property type="project" value="UniProtKB-KW"/>
</dbReference>
<comment type="caution">
    <text evidence="6">The sequence shown here is derived from an EMBL/GenBank/DDBJ whole genome shotgun (WGS) entry which is preliminary data.</text>
</comment>
<evidence type="ECO:0000256" key="3">
    <source>
        <dbReference type="ARBA" id="ARBA00022801"/>
    </source>
</evidence>
<keyword evidence="5" id="KW-0119">Carbohydrate metabolism</keyword>
<evidence type="ECO:0000313" key="6">
    <source>
        <dbReference type="EMBL" id="OAK66197.1"/>
    </source>
</evidence>
<evidence type="ECO:0008006" key="8">
    <source>
        <dbReference type="Google" id="ProtNLM"/>
    </source>
</evidence>
<dbReference type="InterPro" id="IPR006879">
    <property type="entry name" value="YdjC-like"/>
</dbReference>
<protein>
    <recommendedName>
        <fullName evidence="8">ChbG/HpnK family deacetylase</fullName>
    </recommendedName>
</protein>
<evidence type="ECO:0000256" key="4">
    <source>
        <dbReference type="ARBA" id="ARBA00022842"/>
    </source>
</evidence>
<accession>A0AA91DRD6</accession>
<name>A0AA91DRD6_VARPD</name>
<organism evidence="6 7">
    <name type="scientific">Variovorax paradoxus</name>
    <dbReference type="NCBI Taxonomy" id="34073"/>
    <lineage>
        <taxon>Bacteria</taxon>
        <taxon>Pseudomonadati</taxon>
        <taxon>Pseudomonadota</taxon>
        <taxon>Betaproteobacteria</taxon>
        <taxon>Burkholderiales</taxon>
        <taxon>Comamonadaceae</taxon>
        <taxon>Variovorax</taxon>
    </lineage>
</organism>
<comment type="cofactor">
    <cofactor evidence="1">
        <name>Mg(2+)</name>
        <dbReference type="ChEBI" id="CHEBI:18420"/>
    </cofactor>
</comment>
<dbReference type="RefSeq" id="WP_081266393.1">
    <property type="nucleotide sequence ID" value="NZ_LVHG01000026.1"/>
</dbReference>
<keyword evidence="3" id="KW-0378">Hydrolase</keyword>
<dbReference type="Pfam" id="PF04794">
    <property type="entry name" value="YdjC"/>
    <property type="match status" value="1"/>
</dbReference>
<dbReference type="GO" id="GO:0019213">
    <property type="term" value="F:deacetylase activity"/>
    <property type="evidence" value="ECO:0007669"/>
    <property type="project" value="TreeGrafter"/>
</dbReference>
<keyword evidence="2" id="KW-0479">Metal-binding</keyword>
<evidence type="ECO:0000256" key="5">
    <source>
        <dbReference type="ARBA" id="ARBA00023277"/>
    </source>
</evidence>
<dbReference type="SUPFAM" id="SSF88713">
    <property type="entry name" value="Glycoside hydrolase/deacetylase"/>
    <property type="match status" value="1"/>
</dbReference>
<keyword evidence="4" id="KW-0460">Magnesium</keyword>
<evidence type="ECO:0000313" key="7">
    <source>
        <dbReference type="Proteomes" id="UP000077852"/>
    </source>
</evidence>
<gene>
    <name evidence="6" type="ORF">A3K87_08420</name>
</gene>
<dbReference type="Proteomes" id="UP000077852">
    <property type="component" value="Unassembled WGS sequence"/>
</dbReference>
<dbReference type="EMBL" id="LVHG01000026">
    <property type="protein sequence ID" value="OAK66197.1"/>
    <property type="molecule type" value="Genomic_DNA"/>
</dbReference>
<evidence type="ECO:0000256" key="1">
    <source>
        <dbReference type="ARBA" id="ARBA00001946"/>
    </source>
</evidence>
<dbReference type="PANTHER" id="PTHR31609">
    <property type="entry name" value="YDJC DEACETYLASE FAMILY MEMBER"/>
    <property type="match status" value="1"/>
</dbReference>
<dbReference type="GO" id="GO:0016787">
    <property type="term" value="F:hydrolase activity"/>
    <property type="evidence" value="ECO:0007669"/>
    <property type="project" value="UniProtKB-KW"/>
</dbReference>
<sequence length="287" mass="31208">MTDTIGPLEPTMRHLCVCADDFGMSPGINAAVLELAELGKISATSGMVRRGAWAAGARALRRLDATRLDVGLHLDLTRPDAPDGPEPGLAGLIARTYTRTVFSPVLHADIRDQFTRFEDAMGRAPAFVDGHRHVHQFPVVRELLVDEIVRRYPKSPPWVRYTAPVDRSGPDRLKARVIHALGGARLVALAAEHGIPVSRRLLGVYDFTGDVQGYEARLADWLAACRTGDVLMCHPSTGIQPGDPHGSARMREYAVLRALSLPPQGQSGAIAITPLSQVFRRDELAHA</sequence>
<evidence type="ECO:0000256" key="2">
    <source>
        <dbReference type="ARBA" id="ARBA00022723"/>
    </source>
</evidence>
<reference evidence="6 7" key="1">
    <citation type="submission" date="2016-03" db="EMBL/GenBank/DDBJ databases">
        <title>Genome sequence of Variovorax paradoxus KB5.</title>
        <authorList>
            <person name="Jeong H."/>
            <person name="Hong C.E."/>
            <person name="Jo S.H."/>
            <person name="Park J.M."/>
        </authorList>
    </citation>
    <scope>NUCLEOTIDE SEQUENCE [LARGE SCALE GENOMIC DNA]</scope>
    <source>
        <strain evidence="6 7">KB5</strain>
    </source>
</reference>